<evidence type="ECO:0000259" key="10">
    <source>
        <dbReference type="Pfam" id="PF01431"/>
    </source>
</evidence>
<comment type="subcellular location">
    <subcellularLocation>
        <location evidence="2">Cell membrane</location>
        <topology evidence="2">Single-pass type II membrane protein</topology>
    </subcellularLocation>
</comment>
<evidence type="ECO:0000259" key="11">
    <source>
        <dbReference type="Pfam" id="PF05649"/>
    </source>
</evidence>
<evidence type="ECO:0000256" key="4">
    <source>
        <dbReference type="ARBA" id="ARBA00022670"/>
    </source>
</evidence>
<dbReference type="PROSITE" id="PS51885">
    <property type="entry name" value="NEPRILYSIN"/>
    <property type="match status" value="1"/>
</dbReference>
<evidence type="ECO:0000256" key="7">
    <source>
        <dbReference type="ARBA" id="ARBA00022833"/>
    </source>
</evidence>
<dbReference type="OrthoDB" id="6475849at2759"/>
<evidence type="ECO:0000256" key="6">
    <source>
        <dbReference type="ARBA" id="ARBA00022801"/>
    </source>
</evidence>
<evidence type="ECO:0000256" key="5">
    <source>
        <dbReference type="ARBA" id="ARBA00022723"/>
    </source>
</evidence>
<organism evidence="12 13">
    <name type="scientific">Phaedon cochleariae</name>
    <name type="common">Mustard beetle</name>
    <dbReference type="NCBI Taxonomy" id="80249"/>
    <lineage>
        <taxon>Eukaryota</taxon>
        <taxon>Metazoa</taxon>
        <taxon>Ecdysozoa</taxon>
        <taxon>Arthropoda</taxon>
        <taxon>Hexapoda</taxon>
        <taxon>Insecta</taxon>
        <taxon>Pterygota</taxon>
        <taxon>Neoptera</taxon>
        <taxon>Endopterygota</taxon>
        <taxon>Coleoptera</taxon>
        <taxon>Polyphaga</taxon>
        <taxon>Cucujiformia</taxon>
        <taxon>Chrysomeloidea</taxon>
        <taxon>Chrysomelidae</taxon>
        <taxon>Chrysomelinae</taxon>
        <taxon>Chrysomelini</taxon>
        <taxon>Phaedon</taxon>
    </lineage>
</organism>
<keyword evidence="13" id="KW-1185">Reference proteome</keyword>
<keyword evidence="6" id="KW-0378">Hydrolase</keyword>
<dbReference type="EMBL" id="OU896717">
    <property type="protein sequence ID" value="CAG9814974.1"/>
    <property type="molecule type" value="Genomic_DNA"/>
</dbReference>
<accession>A0A9N9X0U6</accession>
<dbReference type="GO" id="GO:0046872">
    <property type="term" value="F:metal ion binding"/>
    <property type="evidence" value="ECO:0007669"/>
    <property type="project" value="UniProtKB-KW"/>
</dbReference>
<evidence type="ECO:0000256" key="3">
    <source>
        <dbReference type="ARBA" id="ARBA00007357"/>
    </source>
</evidence>
<keyword evidence="7" id="KW-0862">Zinc</keyword>
<dbReference type="InterPro" id="IPR042089">
    <property type="entry name" value="Peptidase_M13_dom_2"/>
</dbReference>
<reference evidence="12" key="2">
    <citation type="submission" date="2022-10" db="EMBL/GenBank/DDBJ databases">
        <authorList>
            <consortium name="ENA_rothamsted_submissions"/>
            <consortium name="culmorum"/>
            <person name="King R."/>
        </authorList>
    </citation>
    <scope>NUCLEOTIDE SEQUENCE</scope>
</reference>
<gene>
    <name evidence="12" type="ORF">PHAECO_LOCUS2384</name>
</gene>
<evidence type="ECO:0000256" key="2">
    <source>
        <dbReference type="ARBA" id="ARBA00004401"/>
    </source>
</evidence>
<dbReference type="SUPFAM" id="SSF55486">
    <property type="entry name" value="Metalloproteases ('zincins'), catalytic domain"/>
    <property type="match status" value="1"/>
</dbReference>
<feature type="chain" id="PRO_5040324684" evidence="9">
    <location>
        <begin position="22"/>
        <end position="730"/>
    </location>
</feature>
<feature type="domain" description="Peptidase M13 C-terminal" evidence="10">
    <location>
        <begin position="528"/>
        <end position="729"/>
    </location>
</feature>
<comment type="similarity">
    <text evidence="3">Belongs to the peptidase M13 family.</text>
</comment>
<evidence type="ECO:0000256" key="9">
    <source>
        <dbReference type="SAM" id="SignalP"/>
    </source>
</evidence>
<dbReference type="Gene3D" id="1.10.1380.10">
    <property type="entry name" value="Neutral endopeptidase , domain2"/>
    <property type="match status" value="1"/>
</dbReference>
<evidence type="ECO:0000313" key="13">
    <source>
        <dbReference type="Proteomes" id="UP001153737"/>
    </source>
</evidence>
<dbReference type="InterPro" id="IPR018497">
    <property type="entry name" value="Peptidase_M13_C"/>
</dbReference>
<dbReference type="InterPro" id="IPR024079">
    <property type="entry name" value="MetalloPept_cat_dom_sf"/>
</dbReference>
<evidence type="ECO:0000256" key="8">
    <source>
        <dbReference type="ARBA" id="ARBA00023049"/>
    </source>
</evidence>
<dbReference type="InterPro" id="IPR000718">
    <property type="entry name" value="Peptidase_M13"/>
</dbReference>
<keyword evidence="5" id="KW-0479">Metal-binding</keyword>
<dbReference type="PRINTS" id="PR00786">
    <property type="entry name" value="NEPRILYSIN"/>
</dbReference>
<dbReference type="PANTHER" id="PTHR11733:SF167">
    <property type="entry name" value="FI17812P1-RELATED"/>
    <property type="match status" value="1"/>
</dbReference>
<sequence length="730" mass="84089">MLAGTTIILLFLWSVFLLTKGYPSYVDDDIPELNYLNRSVDPCQDFYEYACGNFKNEHPLSDGVLTIDQYTLLDEKLTALANEILLSDETPEDPQALRKAKSAYQACIDQGYMNNMADPEVSVVREQDGFPLVQSTMNKRRTEFSWNDIGKAASDYGQPMMFNIQAYSNPSNSTKNLLYISQTTLTLPAQIRSSRELSYEHLINQGFSEVAQEESTKGRSALRPFDIFLRKMAFKVRDALSVNVSDEQVIANINIMSNFMRGIFLGGYVPDNTYIRNLTDGTTITLQELNEWTKEHFNNTAKIDWIEYLNHIIQASGVKVDGDTEVFVYDGLPRLIYGILNLVRISETDTVKNFVLMRIFLMMAPDGDMQSRRIVEDYLRGLNVQILPRWKYCTRKLMDSTGTASLSFAVAYEYQLRYFDTDNLGQAVQMIRDIQDTYRDNLNSSDWMDQQCQAKAIDKFDKMVTILGYPDFVPEASSLDKFYENLTIYKWDNYGNTKRINSFRNAYQISQIARRDRTFWDKSPFEVNAYYNRPNNKITFPIAMLNPVFFGSKNSVLDYGRIGSIIGHEMTHGFDEAGKNYDSEGIQQQWWTQKTQETFENKTKCFIEKYNSYYVPKINMHVDGTKTLNENIADNGGARQSFRAMKKMLARNRVSGDTKNFTAEQLFFIGFATMWCNNPSLAYMSAMSNDQHAFNKWRVNGVASNMEEFSTAFSCPMDSEMNPRDKCELW</sequence>
<name>A0A9N9X0U6_PHACE</name>
<dbReference type="PANTHER" id="PTHR11733">
    <property type="entry name" value="ZINC METALLOPROTEASE FAMILY M13 NEPRILYSIN-RELATED"/>
    <property type="match status" value="1"/>
</dbReference>
<evidence type="ECO:0000313" key="12">
    <source>
        <dbReference type="EMBL" id="CAG9814974.1"/>
    </source>
</evidence>
<dbReference type="Proteomes" id="UP001153737">
    <property type="component" value="Chromosome 11"/>
</dbReference>
<dbReference type="GO" id="GO:0016485">
    <property type="term" value="P:protein processing"/>
    <property type="evidence" value="ECO:0007669"/>
    <property type="project" value="TreeGrafter"/>
</dbReference>
<comment type="cofactor">
    <cofactor evidence="1">
        <name>Zn(2+)</name>
        <dbReference type="ChEBI" id="CHEBI:29105"/>
    </cofactor>
</comment>
<dbReference type="CDD" id="cd08662">
    <property type="entry name" value="M13"/>
    <property type="match status" value="1"/>
</dbReference>
<keyword evidence="8" id="KW-0482">Metalloprotease</keyword>
<feature type="domain" description="Peptidase M13 N-terminal" evidence="11">
    <location>
        <begin position="42"/>
        <end position="470"/>
    </location>
</feature>
<keyword evidence="4" id="KW-0645">Protease</keyword>
<keyword evidence="9" id="KW-0732">Signal</keyword>
<feature type="signal peptide" evidence="9">
    <location>
        <begin position="1"/>
        <end position="21"/>
    </location>
</feature>
<dbReference type="GO" id="GO:0004222">
    <property type="term" value="F:metalloendopeptidase activity"/>
    <property type="evidence" value="ECO:0007669"/>
    <property type="project" value="InterPro"/>
</dbReference>
<proteinExistence type="inferred from homology"/>
<dbReference type="AlphaFoldDB" id="A0A9N9X0U6"/>
<dbReference type="Pfam" id="PF01431">
    <property type="entry name" value="Peptidase_M13"/>
    <property type="match status" value="1"/>
</dbReference>
<dbReference type="Pfam" id="PF05649">
    <property type="entry name" value="Peptidase_M13_N"/>
    <property type="match status" value="1"/>
</dbReference>
<evidence type="ECO:0000256" key="1">
    <source>
        <dbReference type="ARBA" id="ARBA00001947"/>
    </source>
</evidence>
<dbReference type="GO" id="GO:0005886">
    <property type="term" value="C:plasma membrane"/>
    <property type="evidence" value="ECO:0007669"/>
    <property type="project" value="UniProtKB-SubCell"/>
</dbReference>
<dbReference type="InterPro" id="IPR008753">
    <property type="entry name" value="Peptidase_M13_N"/>
</dbReference>
<dbReference type="Gene3D" id="3.40.390.10">
    <property type="entry name" value="Collagenase (Catalytic Domain)"/>
    <property type="match status" value="1"/>
</dbReference>
<reference evidence="12" key="1">
    <citation type="submission" date="2022-01" db="EMBL/GenBank/DDBJ databases">
        <authorList>
            <person name="King R."/>
        </authorList>
    </citation>
    <scope>NUCLEOTIDE SEQUENCE</scope>
</reference>
<protein>
    <submittedName>
        <fullName evidence="12">Uncharacterized protein</fullName>
    </submittedName>
</protein>